<dbReference type="RefSeq" id="WP_058481650.1">
    <property type="nucleotide sequence ID" value="NZ_CAAAIQ010000005.1"/>
</dbReference>
<evidence type="ECO:0000256" key="1">
    <source>
        <dbReference type="SAM" id="Coils"/>
    </source>
</evidence>
<feature type="compositionally biased region" description="Polar residues" evidence="2">
    <location>
        <begin position="529"/>
        <end position="539"/>
    </location>
</feature>
<gene>
    <name evidence="3" type="ORF">Lwal_3055</name>
</gene>
<dbReference type="STRING" id="66969.Lwal_3055"/>
<accession>A0A0W1A155</accession>
<sequence length="746" mass="85539">MSRSKINHKKQNQVSPIQQELDRFENVARSLFDLLLRMNKDNAQKIETLLMDYQTLSTSIDRKMNALSHTQKKQLIEIREIITPEQRRELKQHLKRFKDQNLKEEARQKMQNVLRDESIEQARLKIAELMLEIEVLKNNFLKIDLNHSATIEHDLREYKQKRAEIAQEISKLDDAERVSRSEELRLISMEVNKHYEKIISQIESAKKAVRKVVGDASNRVNQMTLDKALTLAQDSREENGAHLEKSPQLSLFMSKQDIQEHSQVSLPLLSMSPLDFQTHLLSIINHELANSPSDKTVVAVAGLLQAILGNVSPLIEGHKTHFSVIYELNGVISSLHIGLAYLLNDPEAYITEITMAMLRQGVGEQHRVAMTLSSPQEMSALTHLDGQNAQKLVRGKSLQYLTNQVVQSAGNHLALTSVVGREVEGGELMRAAESVSQETPPVHFQMEQLVDLTKIALILIHTRQALIGRPMNQRDDEIELSPRHSLPIMTKRAKLPTVFEEEVVHPHQVVVLNQEIHSDTMRTRPQQAMVTPKQQLSTQKPKHELPLEVESSQIDEQERSRQRDNQRLALEAIGRKKRDLARKVTEYNQKILHITSALDDLDSLYYQNDAVILVRDEFKRDIIAALNAYRDRLSFIIQNNYEYDSIKIDNDINQAGDTFLMACSTACKTVADNNSFDYDVEFSEYFTDFMKLLANIVLWVGNSLPYRTNRNQFFDYANSKSAHAQFMSIQRSIDEIDVQHTPILAF</sequence>
<feature type="compositionally biased region" description="Basic and acidic residues" evidence="2">
    <location>
        <begin position="556"/>
        <end position="566"/>
    </location>
</feature>
<feature type="region of interest" description="Disordered" evidence="2">
    <location>
        <begin position="529"/>
        <end position="566"/>
    </location>
</feature>
<dbReference type="AlphaFoldDB" id="A0A0W1A155"/>
<proteinExistence type="predicted"/>
<keyword evidence="1" id="KW-0175">Coiled coil</keyword>
<protein>
    <submittedName>
        <fullName evidence="3">Coiled-coil-containing protein</fullName>
    </submittedName>
</protein>
<evidence type="ECO:0000256" key="2">
    <source>
        <dbReference type="SAM" id="MobiDB-lite"/>
    </source>
</evidence>
<evidence type="ECO:0000313" key="3">
    <source>
        <dbReference type="EMBL" id="KTD75014.1"/>
    </source>
</evidence>
<dbReference type="Proteomes" id="UP000054729">
    <property type="component" value="Unassembled WGS sequence"/>
</dbReference>
<dbReference type="EMBL" id="LNZB01000060">
    <property type="protein sequence ID" value="KTD75014.1"/>
    <property type="molecule type" value="Genomic_DNA"/>
</dbReference>
<comment type="caution">
    <text evidence="3">The sequence shown here is derived from an EMBL/GenBank/DDBJ whole genome shotgun (WGS) entry which is preliminary data.</text>
</comment>
<keyword evidence="4" id="KW-1185">Reference proteome</keyword>
<reference evidence="3 4" key="1">
    <citation type="submission" date="2015-11" db="EMBL/GenBank/DDBJ databases">
        <title>Genomic analysis of 38 Legionella species identifies large and diverse effector repertoires.</title>
        <authorList>
            <person name="Burstein D."/>
            <person name="Amaro F."/>
            <person name="Zusman T."/>
            <person name="Lifshitz Z."/>
            <person name="Cohen O."/>
            <person name="Gilbert J.A."/>
            <person name="Pupko T."/>
            <person name="Shuman H.A."/>
            <person name="Segal G."/>
        </authorList>
    </citation>
    <scope>NUCLEOTIDE SEQUENCE [LARGE SCALE GENOMIC DNA]</scope>
    <source>
        <strain evidence="3 4">ATCC 51914</strain>
    </source>
</reference>
<feature type="coiled-coil region" evidence="1">
    <location>
        <begin position="87"/>
        <end position="178"/>
    </location>
</feature>
<evidence type="ECO:0000313" key="4">
    <source>
        <dbReference type="Proteomes" id="UP000054729"/>
    </source>
</evidence>
<organism evidence="3 4">
    <name type="scientific">Legionella waltersii</name>
    <dbReference type="NCBI Taxonomy" id="66969"/>
    <lineage>
        <taxon>Bacteria</taxon>
        <taxon>Pseudomonadati</taxon>
        <taxon>Pseudomonadota</taxon>
        <taxon>Gammaproteobacteria</taxon>
        <taxon>Legionellales</taxon>
        <taxon>Legionellaceae</taxon>
        <taxon>Legionella</taxon>
    </lineage>
</organism>
<dbReference type="PATRIC" id="fig|66969.6.peg.3340"/>
<name>A0A0W1A155_9GAMM</name>